<dbReference type="GeneID" id="57691283"/>
<sequence>MAKYKVKTAYIDKELQKVLRVGDEVDMTVKRANEVNKNGTPQNGILERIDVK</sequence>
<name>A0ABD5AUN6_STACR</name>
<gene>
    <name evidence="1" type="ORF">RCF65_03205</name>
</gene>
<evidence type="ECO:0000313" key="1">
    <source>
        <dbReference type="EMBL" id="MDQ7174990.1"/>
    </source>
</evidence>
<dbReference type="AlphaFoldDB" id="A0ABD5AUN6"/>
<protein>
    <recommendedName>
        <fullName evidence="3">Phage protein</fullName>
    </recommendedName>
</protein>
<dbReference type="EMBL" id="JAVGJF010000011">
    <property type="protein sequence ID" value="MDQ7174990.1"/>
    <property type="molecule type" value="Genomic_DNA"/>
</dbReference>
<comment type="caution">
    <text evidence="1">The sequence shown here is derived from an EMBL/GenBank/DDBJ whole genome shotgun (WGS) entry which is preliminary data.</text>
</comment>
<evidence type="ECO:0000313" key="2">
    <source>
        <dbReference type="Proteomes" id="UP001240157"/>
    </source>
</evidence>
<accession>A0ABD5AUN6</accession>
<organism evidence="1 2">
    <name type="scientific">Staphylococcus chromogenes</name>
    <name type="common">Staphylococcus hyicus subsp. chromogenes</name>
    <dbReference type="NCBI Taxonomy" id="46126"/>
    <lineage>
        <taxon>Bacteria</taxon>
        <taxon>Bacillati</taxon>
        <taxon>Bacillota</taxon>
        <taxon>Bacilli</taxon>
        <taxon>Bacillales</taxon>
        <taxon>Staphylococcaceae</taxon>
        <taxon>Staphylococcus</taxon>
    </lineage>
</organism>
<proteinExistence type="predicted"/>
<evidence type="ECO:0008006" key="3">
    <source>
        <dbReference type="Google" id="ProtNLM"/>
    </source>
</evidence>
<reference evidence="1 2" key="1">
    <citation type="submission" date="2023-08" db="EMBL/GenBank/DDBJ databases">
        <title>Whole genome sequencing of Staphylococcus chromogenes NNSch 2386.</title>
        <authorList>
            <person name="Kropotov V.S."/>
            <person name="Boriskina E.V."/>
            <person name="Gordinskaya N.A."/>
            <person name="Shkurkina I.S."/>
            <person name="Kryazhev D.V."/>
            <person name="Alekseeva A.E."/>
            <person name="Makhova M.A."/>
        </authorList>
    </citation>
    <scope>NUCLEOTIDE SEQUENCE [LARGE SCALE GENOMIC DNA]</scope>
    <source>
        <strain evidence="1 2">NNSch 2386</strain>
    </source>
</reference>
<dbReference type="Proteomes" id="UP001240157">
    <property type="component" value="Unassembled WGS sequence"/>
</dbReference>
<dbReference type="RefSeq" id="WP_164671795.1">
    <property type="nucleotide sequence ID" value="NZ_CP133240.1"/>
</dbReference>